<evidence type="ECO:0000259" key="9">
    <source>
        <dbReference type="Pfam" id="PF01975"/>
    </source>
</evidence>
<evidence type="ECO:0000256" key="5">
    <source>
        <dbReference type="ARBA" id="ARBA00022741"/>
    </source>
</evidence>
<evidence type="ECO:0000259" key="8">
    <source>
        <dbReference type="Pfam" id="PF00857"/>
    </source>
</evidence>
<dbReference type="EC" id="3.1.3.5" evidence="7"/>
<comment type="cofactor">
    <cofactor evidence="7">
        <name>a divalent metal cation</name>
        <dbReference type="ChEBI" id="CHEBI:60240"/>
    </cofactor>
    <text evidence="7">Binds 1 divalent metal cation per subunit.</text>
</comment>
<dbReference type="SUPFAM" id="SSF64167">
    <property type="entry name" value="SurE-like"/>
    <property type="match status" value="1"/>
</dbReference>
<dbReference type="InterPro" id="IPR036523">
    <property type="entry name" value="SurE-like_sf"/>
</dbReference>
<feature type="binding site" evidence="7">
    <location>
        <position position="10"/>
    </location>
    <ligand>
        <name>a divalent metal cation</name>
        <dbReference type="ChEBI" id="CHEBI:60240"/>
    </ligand>
</feature>
<evidence type="ECO:0000256" key="3">
    <source>
        <dbReference type="ARBA" id="ARBA00022490"/>
    </source>
</evidence>
<feature type="domain" description="Survival protein SurE-like phosphatase/nucleotidase" evidence="9">
    <location>
        <begin position="5"/>
        <end position="187"/>
    </location>
</feature>
<dbReference type="InterPro" id="IPR030048">
    <property type="entry name" value="SurE"/>
</dbReference>
<feature type="binding site" evidence="7">
    <location>
        <position position="9"/>
    </location>
    <ligand>
        <name>a divalent metal cation</name>
        <dbReference type="ChEBI" id="CHEBI:60240"/>
    </ligand>
</feature>
<evidence type="ECO:0000256" key="1">
    <source>
        <dbReference type="ARBA" id="ARBA00000815"/>
    </source>
</evidence>
<keyword evidence="5 7" id="KW-0547">Nucleotide-binding</keyword>
<evidence type="ECO:0000256" key="4">
    <source>
        <dbReference type="ARBA" id="ARBA00022723"/>
    </source>
</evidence>
<comment type="function">
    <text evidence="7">Nucleotidase that shows phosphatase activity on nucleoside 5'-monophosphates.</text>
</comment>
<dbReference type="Gene3D" id="3.40.1210.10">
    <property type="entry name" value="Survival protein SurE-like phosphatase/nucleotidase"/>
    <property type="match status" value="1"/>
</dbReference>
<dbReference type="PANTHER" id="PTHR30457:SF12">
    <property type="entry name" value="5'_3'-NUCLEOTIDASE SURE"/>
    <property type="match status" value="1"/>
</dbReference>
<sequence length="425" mass="46622">MLRFLVMNDDGIDSKGIQVLAKTLKPRGEVYVCAPDRQRSATAQSVTLFDQIRCQEVPFKYGEKAWTVSGTPADCAKFAIQALEEEGKKIDFAFSGINHGSNAGTDIHYSGTVGAAVEAAMSGIRSIALSVDSWEPENFQFICDMIPELIEISGELDCNTVLNVNVPDLPAWKIKGVKILPMGPRSFNDKLVETEEGNIYRYKGVPQDHSVHGTSNDLAALHNGYAVVTPMSVDLTDRQALNRIRLREGGKVLCLMSDPVDTVIYDMWHGEKLRENLVRLSDALGRLGVYTILTIPEGRRGDVITPDITRNLDGSTTVERMGFTIFDEPDVAEKMREGFSGRNVVLAGAETHLALQSTALEFIDMGMNVTVLKDCCSSATRLDHETAIEYLRQKGCRITTSEAWAAEVGRATGKAGPEAVSQIFR</sequence>
<comment type="caution">
    <text evidence="10">The sequence shown here is derived from an EMBL/GenBank/DDBJ whole genome shotgun (WGS) entry which is preliminary data.</text>
</comment>
<dbReference type="InterPro" id="IPR002828">
    <property type="entry name" value="SurE-like_Pase/nucleotidase"/>
</dbReference>
<dbReference type="HAMAP" id="MF_00060">
    <property type="entry name" value="SurE"/>
    <property type="match status" value="1"/>
</dbReference>
<comment type="catalytic activity">
    <reaction evidence="1 7">
        <text>a ribonucleoside 5'-phosphate + H2O = a ribonucleoside + phosphate</text>
        <dbReference type="Rhea" id="RHEA:12484"/>
        <dbReference type="ChEBI" id="CHEBI:15377"/>
        <dbReference type="ChEBI" id="CHEBI:18254"/>
        <dbReference type="ChEBI" id="CHEBI:43474"/>
        <dbReference type="ChEBI" id="CHEBI:58043"/>
        <dbReference type="EC" id="3.1.3.5"/>
    </reaction>
</comment>
<dbReference type="GO" id="GO:0008253">
    <property type="term" value="F:5'-nucleotidase activity"/>
    <property type="evidence" value="ECO:0007669"/>
    <property type="project" value="UniProtKB-UniRule"/>
</dbReference>
<gene>
    <name evidence="7 10" type="primary">surE</name>
    <name evidence="10" type="ORF">FYJ66_03100</name>
</gene>
<dbReference type="RefSeq" id="WP_154572046.1">
    <property type="nucleotide sequence ID" value="NZ_VUNB01000002.1"/>
</dbReference>
<dbReference type="Pfam" id="PF00857">
    <property type="entry name" value="Isochorismatase"/>
    <property type="match status" value="1"/>
</dbReference>
<name>A0A6A8M7N7_9FIRM</name>
<feature type="binding site" evidence="7">
    <location>
        <position position="98"/>
    </location>
    <ligand>
        <name>a divalent metal cation</name>
        <dbReference type="ChEBI" id="CHEBI:60240"/>
    </ligand>
</feature>
<feature type="binding site" evidence="7">
    <location>
        <position position="40"/>
    </location>
    <ligand>
        <name>a divalent metal cation</name>
        <dbReference type="ChEBI" id="CHEBI:60240"/>
    </ligand>
</feature>
<evidence type="ECO:0000256" key="7">
    <source>
        <dbReference type="HAMAP-Rule" id="MF_00060"/>
    </source>
</evidence>
<dbReference type="SUPFAM" id="SSF52499">
    <property type="entry name" value="Isochorismatase-like hydrolases"/>
    <property type="match status" value="1"/>
</dbReference>
<keyword evidence="3 7" id="KW-0963">Cytoplasm</keyword>
<evidence type="ECO:0000256" key="2">
    <source>
        <dbReference type="ARBA" id="ARBA00011062"/>
    </source>
</evidence>
<dbReference type="GO" id="GO:0004309">
    <property type="term" value="F:exopolyphosphatase activity"/>
    <property type="evidence" value="ECO:0007669"/>
    <property type="project" value="TreeGrafter"/>
</dbReference>
<dbReference type="PANTHER" id="PTHR30457">
    <property type="entry name" value="5'-NUCLEOTIDASE SURE"/>
    <property type="match status" value="1"/>
</dbReference>
<dbReference type="InterPro" id="IPR036380">
    <property type="entry name" value="Isochorismatase-like_sf"/>
</dbReference>
<proteinExistence type="inferred from homology"/>
<dbReference type="GO" id="GO:0005737">
    <property type="term" value="C:cytoplasm"/>
    <property type="evidence" value="ECO:0007669"/>
    <property type="project" value="UniProtKB-SubCell"/>
</dbReference>
<feature type="domain" description="Isochorismatase-like" evidence="8">
    <location>
        <begin position="266"/>
        <end position="402"/>
    </location>
</feature>
<keyword evidence="6 7" id="KW-0378">Hydrolase</keyword>
<dbReference type="GO" id="GO:0046872">
    <property type="term" value="F:metal ion binding"/>
    <property type="evidence" value="ECO:0007669"/>
    <property type="project" value="UniProtKB-UniRule"/>
</dbReference>
<dbReference type="AlphaFoldDB" id="A0A6A8M7N7"/>
<reference evidence="10" key="1">
    <citation type="submission" date="2019-09" db="EMBL/GenBank/DDBJ databases">
        <title>In-depth cultivation of the pig gut microbiome towards novel bacterial diversity and tailored functional studies.</title>
        <authorList>
            <person name="Wylensek D."/>
            <person name="Hitch T.C.A."/>
            <person name="Clavel T."/>
        </authorList>
    </citation>
    <scope>NUCLEOTIDE SEQUENCE</scope>
    <source>
        <strain evidence="10">RF-744-FAT-WT-3</strain>
    </source>
</reference>
<comment type="subcellular location">
    <subcellularLocation>
        <location evidence="7">Cytoplasm</location>
    </subcellularLocation>
</comment>
<dbReference type="Gene3D" id="3.40.50.850">
    <property type="entry name" value="Isochorismatase-like"/>
    <property type="match status" value="1"/>
</dbReference>
<evidence type="ECO:0000256" key="6">
    <source>
        <dbReference type="ARBA" id="ARBA00022801"/>
    </source>
</evidence>
<dbReference type="NCBIfam" id="TIGR00087">
    <property type="entry name" value="surE"/>
    <property type="match status" value="1"/>
</dbReference>
<dbReference type="GO" id="GO:0000166">
    <property type="term" value="F:nucleotide binding"/>
    <property type="evidence" value="ECO:0007669"/>
    <property type="project" value="UniProtKB-KW"/>
</dbReference>
<dbReference type="EMBL" id="VUNB01000002">
    <property type="protein sequence ID" value="MST68578.1"/>
    <property type="molecule type" value="Genomic_DNA"/>
</dbReference>
<keyword evidence="4 7" id="KW-0479">Metal-binding</keyword>
<accession>A0A6A8M7N7</accession>
<dbReference type="Pfam" id="PF01975">
    <property type="entry name" value="SurE"/>
    <property type="match status" value="1"/>
</dbReference>
<organism evidence="10">
    <name type="scientific">Baileyella intestinalis</name>
    <dbReference type="NCBI Taxonomy" id="2606709"/>
    <lineage>
        <taxon>Bacteria</taxon>
        <taxon>Bacillati</taxon>
        <taxon>Bacillota</taxon>
        <taxon>Clostridia</taxon>
        <taxon>Peptostreptococcales</taxon>
        <taxon>Anaerovoracaceae</taxon>
        <taxon>Baileyella</taxon>
    </lineage>
</organism>
<evidence type="ECO:0000313" key="10">
    <source>
        <dbReference type="EMBL" id="MST68578.1"/>
    </source>
</evidence>
<dbReference type="GO" id="GO:0008254">
    <property type="term" value="F:3'-nucleotidase activity"/>
    <property type="evidence" value="ECO:0007669"/>
    <property type="project" value="TreeGrafter"/>
</dbReference>
<comment type="similarity">
    <text evidence="2 7">Belongs to the SurE nucleotidase family.</text>
</comment>
<dbReference type="InterPro" id="IPR000868">
    <property type="entry name" value="Isochorismatase-like_dom"/>
</dbReference>
<protein>
    <recommendedName>
        <fullName evidence="7">5'-nucleotidase SurE</fullName>
        <ecNumber evidence="7">3.1.3.5</ecNumber>
    </recommendedName>
    <alternativeName>
        <fullName evidence="7">Nucleoside 5'-monophosphate phosphohydrolase</fullName>
    </alternativeName>
</protein>